<dbReference type="EMBL" id="JAKMXF010000066">
    <property type="protein sequence ID" value="KAI6659284.1"/>
    <property type="molecule type" value="Genomic_DNA"/>
</dbReference>
<name>A0AAV7KGR1_9METZ</name>
<dbReference type="AlphaFoldDB" id="A0AAV7KGR1"/>
<evidence type="ECO:0000256" key="2">
    <source>
        <dbReference type="SAM" id="Phobius"/>
    </source>
</evidence>
<feature type="region of interest" description="Disordered" evidence="1">
    <location>
        <begin position="48"/>
        <end position="80"/>
    </location>
</feature>
<protein>
    <recommendedName>
        <fullName evidence="5">EF-hand domain-containing protein</fullName>
    </recommendedName>
</protein>
<gene>
    <name evidence="3" type="ORF">LOD99_14955</name>
</gene>
<evidence type="ECO:0000313" key="4">
    <source>
        <dbReference type="Proteomes" id="UP001165289"/>
    </source>
</evidence>
<keyword evidence="4" id="KW-1185">Reference proteome</keyword>
<keyword evidence="2" id="KW-0812">Transmembrane</keyword>
<dbReference type="Proteomes" id="UP001165289">
    <property type="component" value="Unassembled WGS sequence"/>
</dbReference>
<evidence type="ECO:0000313" key="3">
    <source>
        <dbReference type="EMBL" id="KAI6659284.1"/>
    </source>
</evidence>
<comment type="caution">
    <text evidence="3">The sequence shown here is derived from an EMBL/GenBank/DDBJ whole genome shotgun (WGS) entry which is preliminary data.</text>
</comment>
<reference evidence="3 4" key="1">
    <citation type="journal article" date="2023" name="BMC Biol.">
        <title>The compact genome of the sponge Oopsacas minuta (Hexactinellida) is lacking key metazoan core genes.</title>
        <authorList>
            <person name="Santini S."/>
            <person name="Schenkelaars Q."/>
            <person name="Jourda C."/>
            <person name="Duchesne M."/>
            <person name="Belahbib H."/>
            <person name="Rocher C."/>
            <person name="Selva M."/>
            <person name="Riesgo A."/>
            <person name="Vervoort M."/>
            <person name="Leys S.P."/>
            <person name="Kodjabachian L."/>
            <person name="Le Bivic A."/>
            <person name="Borchiellini C."/>
            <person name="Claverie J.M."/>
            <person name="Renard E."/>
        </authorList>
    </citation>
    <scope>NUCLEOTIDE SEQUENCE [LARGE SCALE GENOMIC DNA]</scope>
    <source>
        <strain evidence="3">SPO-2</strain>
    </source>
</reference>
<proteinExistence type="predicted"/>
<sequence>MSTLALRYHNSIYGKPDDIHTDVQIEDKQIDTQQNNIETLSAVDENNVVAKESSDITSEDKEFPQKGITGGQDHSKNESSADIKDNIVENSENIPSIIEESYNENTAKESPVISATNLIVIQGESDTEAQVDNGLLSLDVTIAIEDGAIDSCNNTQDIQANKHKAIAVSESHVLSIKGTQVLRAKALSRLANIDPSPVRTRVNTPLDYNSPGLAWNVDFISIEQFSQLTEFFWGTCPESELVENLLAFIREGYIETEYEREERLREDWLQKLRINQYRHLVRLYTIWDNDRAGYISREEFISKLLARTLVDAITSIIFSLKLYFFVSAALASMFR</sequence>
<feature type="compositionally biased region" description="Basic and acidic residues" evidence="1">
    <location>
        <begin position="52"/>
        <end position="64"/>
    </location>
</feature>
<evidence type="ECO:0008006" key="5">
    <source>
        <dbReference type="Google" id="ProtNLM"/>
    </source>
</evidence>
<keyword evidence="2" id="KW-1133">Transmembrane helix</keyword>
<organism evidence="3 4">
    <name type="scientific">Oopsacas minuta</name>
    <dbReference type="NCBI Taxonomy" id="111878"/>
    <lineage>
        <taxon>Eukaryota</taxon>
        <taxon>Metazoa</taxon>
        <taxon>Porifera</taxon>
        <taxon>Hexactinellida</taxon>
        <taxon>Hexasterophora</taxon>
        <taxon>Lyssacinosida</taxon>
        <taxon>Leucopsacidae</taxon>
        <taxon>Oopsacas</taxon>
    </lineage>
</organism>
<keyword evidence="2" id="KW-0472">Membrane</keyword>
<feature type="transmembrane region" description="Helical" evidence="2">
    <location>
        <begin position="312"/>
        <end position="334"/>
    </location>
</feature>
<evidence type="ECO:0000256" key="1">
    <source>
        <dbReference type="SAM" id="MobiDB-lite"/>
    </source>
</evidence>
<accession>A0AAV7KGR1</accession>